<dbReference type="InterPro" id="IPR003439">
    <property type="entry name" value="ABC_transporter-like_ATP-bd"/>
</dbReference>
<dbReference type="SMART" id="SM00382">
    <property type="entry name" value="AAA"/>
    <property type="match status" value="1"/>
</dbReference>
<dbReference type="InterPro" id="IPR017871">
    <property type="entry name" value="ABC_transporter-like_CS"/>
</dbReference>
<comment type="caution">
    <text evidence="6">The sequence shown here is derived from an EMBL/GenBank/DDBJ whole genome shotgun (WGS) entry which is preliminary data.</text>
</comment>
<evidence type="ECO:0000259" key="5">
    <source>
        <dbReference type="PROSITE" id="PS50893"/>
    </source>
</evidence>
<dbReference type="PANTHER" id="PTHR45772">
    <property type="entry name" value="CONSERVED COMPONENT OF ABC TRANSPORTER FOR NATURAL AMINO ACIDS-RELATED"/>
    <property type="match status" value="1"/>
</dbReference>
<gene>
    <name evidence="6" type="ORF">QNA08_12020</name>
</gene>
<dbReference type="InterPro" id="IPR003593">
    <property type="entry name" value="AAA+_ATPase"/>
</dbReference>
<dbReference type="EMBL" id="JASJEV010000007">
    <property type="protein sequence ID" value="MDJ1158961.1"/>
    <property type="molecule type" value="Genomic_DNA"/>
</dbReference>
<dbReference type="Proteomes" id="UP001321492">
    <property type="component" value="Unassembled WGS sequence"/>
</dbReference>
<evidence type="ECO:0000313" key="7">
    <source>
        <dbReference type="Proteomes" id="UP001321492"/>
    </source>
</evidence>
<keyword evidence="4 6" id="KW-0067">ATP-binding</keyword>
<dbReference type="Gene3D" id="3.40.50.300">
    <property type="entry name" value="P-loop containing nucleotide triphosphate hydrolases"/>
    <property type="match status" value="1"/>
</dbReference>
<organism evidence="6 7">
    <name type="scientific">Chelatococcus albus</name>
    <dbReference type="NCBI Taxonomy" id="3047466"/>
    <lineage>
        <taxon>Bacteria</taxon>
        <taxon>Pseudomonadati</taxon>
        <taxon>Pseudomonadota</taxon>
        <taxon>Alphaproteobacteria</taxon>
        <taxon>Hyphomicrobiales</taxon>
        <taxon>Chelatococcaceae</taxon>
        <taxon>Chelatococcus</taxon>
    </lineage>
</organism>
<proteinExistence type="inferred from homology"/>
<keyword evidence="7" id="KW-1185">Reference proteome</keyword>
<evidence type="ECO:0000256" key="3">
    <source>
        <dbReference type="ARBA" id="ARBA00022741"/>
    </source>
</evidence>
<dbReference type="InterPro" id="IPR032823">
    <property type="entry name" value="BCA_ABC_TP_C"/>
</dbReference>
<dbReference type="RefSeq" id="WP_283740963.1">
    <property type="nucleotide sequence ID" value="NZ_JASJEV010000007.1"/>
</dbReference>
<dbReference type="SUPFAM" id="SSF52540">
    <property type="entry name" value="P-loop containing nucleoside triphosphate hydrolases"/>
    <property type="match status" value="1"/>
</dbReference>
<dbReference type="Pfam" id="PF12399">
    <property type="entry name" value="BCA_ABC_TP_C"/>
    <property type="match status" value="1"/>
</dbReference>
<dbReference type="GO" id="GO:0005524">
    <property type="term" value="F:ATP binding"/>
    <property type="evidence" value="ECO:0007669"/>
    <property type="project" value="UniProtKB-KW"/>
</dbReference>
<comment type="similarity">
    <text evidence="1">Belongs to the ABC transporter superfamily.</text>
</comment>
<feature type="domain" description="ABC transporter" evidence="5">
    <location>
        <begin position="5"/>
        <end position="246"/>
    </location>
</feature>
<keyword evidence="3" id="KW-0547">Nucleotide-binding</keyword>
<evidence type="ECO:0000256" key="1">
    <source>
        <dbReference type="ARBA" id="ARBA00005417"/>
    </source>
</evidence>
<name>A0ABT7AHU1_9HYPH</name>
<dbReference type="CDD" id="cd03219">
    <property type="entry name" value="ABC_Mj1267_LivG_branched"/>
    <property type="match status" value="1"/>
</dbReference>
<dbReference type="InterPro" id="IPR027417">
    <property type="entry name" value="P-loop_NTPase"/>
</dbReference>
<accession>A0ABT7AHU1</accession>
<reference evidence="6 7" key="1">
    <citation type="submission" date="2023-05" db="EMBL/GenBank/DDBJ databases">
        <title>Chelatococcus sp. nov., a moderately thermophilic bacterium isolated from hot spring microbial mat.</title>
        <authorList>
            <person name="Hu C.-J."/>
            <person name="Li W.-J."/>
        </authorList>
    </citation>
    <scope>NUCLEOTIDE SEQUENCE [LARGE SCALE GENOMIC DNA]</scope>
    <source>
        <strain evidence="6 7">SYSU G07232</strain>
    </source>
</reference>
<evidence type="ECO:0000313" key="6">
    <source>
        <dbReference type="EMBL" id="MDJ1158961.1"/>
    </source>
</evidence>
<dbReference type="PROSITE" id="PS50893">
    <property type="entry name" value="ABC_TRANSPORTER_2"/>
    <property type="match status" value="1"/>
</dbReference>
<dbReference type="PANTHER" id="PTHR45772:SF7">
    <property type="entry name" value="AMINO ACID ABC TRANSPORTER ATP-BINDING PROTEIN"/>
    <property type="match status" value="1"/>
</dbReference>
<dbReference type="Pfam" id="PF00005">
    <property type="entry name" value="ABC_tran"/>
    <property type="match status" value="1"/>
</dbReference>
<dbReference type="PROSITE" id="PS00211">
    <property type="entry name" value="ABC_TRANSPORTER_1"/>
    <property type="match status" value="1"/>
</dbReference>
<dbReference type="InterPro" id="IPR051120">
    <property type="entry name" value="ABC_AA/LPS_Transport"/>
</dbReference>
<evidence type="ECO:0000256" key="2">
    <source>
        <dbReference type="ARBA" id="ARBA00022448"/>
    </source>
</evidence>
<keyword evidence="2" id="KW-0813">Transport</keyword>
<protein>
    <submittedName>
        <fullName evidence="6">ABC transporter ATP-binding protein</fullName>
    </submittedName>
</protein>
<evidence type="ECO:0000256" key="4">
    <source>
        <dbReference type="ARBA" id="ARBA00022840"/>
    </source>
</evidence>
<sequence>MTRLLEVQGLAKSYGGVHAVRGVSFGLAAGEILALIGPNGAGKSTCFNMLNGQIRPDTGTIRLEGRDTTGMRPRAVWRLGVGRTFQITATFASMTVRENVQVALLSHAHQLSVFHRFAGRSHAGEAEALLDLVGMRADAERPCGELAYGDLKRLELAIALANRPKLLLMDEPTAGMAPKERVELMRLTAAIAREQRIGVLFTEHDMDVVFEHADRVMVLNRGQLIAEGSPEAVRRDAQVRAIYLGEGLVYDARHREGRAA</sequence>